<dbReference type="EMBL" id="JADKNH010000015">
    <property type="protein sequence ID" value="MBF4695390.1"/>
    <property type="molecule type" value="Genomic_DNA"/>
</dbReference>
<reference evidence="2 3" key="1">
    <citation type="submission" date="2020-11" db="EMBL/GenBank/DDBJ databases">
        <title>Fusibacter basophilias sp. nov.</title>
        <authorList>
            <person name="Qiu D."/>
        </authorList>
    </citation>
    <scope>NUCLEOTIDE SEQUENCE [LARGE SCALE GENOMIC DNA]</scope>
    <source>
        <strain evidence="2 3">Q10-2</strain>
    </source>
</reference>
<dbReference type="InterPro" id="IPR011330">
    <property type="entry name" value="Glyco_hydro/deAcase_b/a-brl"/>
</dbReference>
<gene>
    <name evidence="2" type="ORF">ISU02_20030</name>
</gene>
<feature type="compositionally biased region" description="Polar residues" evidence="1">
    <location>
        <begin position="61"/>
        <end position="70"/>
    </location>
</feature>
<accession>A0ABR9ZY53</accession>
<keyword evidence="3" id="KW-1185">Reference proteome</keyword>
<sequence>MIVFEILRKINRYIKQSKKSKAGIYLSPVRRIERVYPLLNERVCAMTFDDGPSALPPNPPRSNATLASASSQMDNMSNGVGSLGLTETLMTILEKYNAVGTFDCIGGTQENYPDKRGKLHTAKWGGTAHDHYPDFERDQFAGILNQPELGKSVLQRGHEMANHGGRHVIFGPMRLIYDSRTSLSSLESVLEDLTLFHNFAHEQFNHTATFSRPPHYIDGIKGGLNAYDVYAMMGYQYMAASFDGGGWKPSKGQYNEDVEAMVSPLRKSLDADANTLNGQIIFQKDGCNMSLQTPIADALEPQLQILKEKGYKVIGVGELVKRSPFEDYGEGHAHFEDARTLINAGFIVAYKNNSFQPQRILTFGELVAMTTPKDLFVALTALKTKQLRVDFDYAKWHVDKIEAAFVKVRTTHPYYWMFKYAKKQGYLGQYMDQWDIDDSMDAHRCIQYLDHVLKAHQVELNTDQQQERARLCSELMKMATPSLKRVEILPLLKATLESAKLL</sequence>
<name>A0ABR9ZY53_9FIRM</name>
<dbReference type="RefSeq" id="WP_194703625.1">
    <property type="nucleotide sequence ID" value="NZ_JADKNH010000015.1"/>
</dbReference>
<comment type="caution">
    <text evidence="2">The sequence shown here is derived from an EMBL/GenBank/DDBJ whole genome shotgun (WGS) entry which is preliminary data.</text>
</comment>
<proteinExistence type="predicted"/>
<organism evidence="2 3">
    <name type="scientific">Fusibacter ferrireducens</name>
    <dbReference type="NCBI Taxonomy" id="2785058"/>
    <lineage>
        <taxon>Bacteria</taxon>
        <taxon>Bacillati</taxon>
        <taxon>Bacillota</taxon>
        <taxon>Clostridia</taxon>
        <taxon>Eubacteriales</taxon>
        <taxon>Eubacteriales Family XII. Incertae Sedis</taxon>
        <taxon>Fusibacter</taxon>
    </lineage>
</organism>
<evidence type="ECO:0000313" key="2">
    <source>
        <dbReference type="EMBL" id="MBF4695390.1"/>
    </source>
</evidence>
<evidence type="ECO:0000313" key="3">
    <source>
        <dbReference type="Proteomes" id="UP000614200"/>
    </source>
</evidence>
<dbReference type="SUPFAM" id="SSF88713">
    <property type="entry name" value="Glycoside hydrolase/deacetylase"/>
    <property type="match status" value="1"/>
</dbReference>
<dbReference type="Gene3D" id="3.20.20.370">
    <property type="entry name" value="Glycoside hydrolase/deacetylase"/>
    <property type="match status" value="1"/>
</dbReference>
<feature type="region of interest" description="Disordered" evidence="1">
    <location>
        <begin position="50"/>
        <end position="70"/>
    </location>
</feature>
<protein>
    <submittedName>
        <fullName evidence="2">Polysaccharide deacetylase family protein</fullName>
    </submittedName>
</protein>
<evidence type="ECO:0000256" key="1">
    <source>
        <dbReference type="SAM" id="MobiDB-lite"/>
    </source>
</evidence>
<dbReference type="Proteomes" id="UP000614200">
    <property type="component" value="Unassembled WGS sequence"/>
</dbReference>
<dbReference type="PANTHER" id="PTHR10587">
    <property type="entry name" value="GLYCOSYL TRANSFERASE-RELATED"/>
    <property type="match status" value="1"/>
</dbReference>
<dbReference type="InterPro" id="IPR050248">
    <property type="entry name" value="Polysacc_deacetylase_ArnD"/>
</dbReference>